<dbReference type="NCBIfam" id="TIGR02167">
    <property type="entry name" value="Liste_lipo_26"/>
    <property type="match status" value="8"/>
</dbReference>
<dbReference type="SUPFAM" id="SSF49299">
    <property type="entry name" value="PKD domain"/>
    <property type="match status" value="1"/>
</dbReference>
<sequence>MGALLQNTIFGRSKNSFVSTWRTSNTSAGSSTATQIKLPLVASGTYNFTVDWGDGSSNKITAWNQTQATHTYATAGDYTIKINGTCTGWQFNNTGDRLKILSVQSWGILKLGNITNQFNGCANLNLALVKDVLNLTGTTNLAGCFVSCTTLTTINRINEWDTSLVINMSQMFNGCSNFNSLIDSWNTVSVTDMSLMFSGCLLFNQPLGNWNTSRVINMASMFSNATNFNQNIGAWNVSACAFFGLMFVNATTFNNGGSPDIQNWQIKTNGSVDMRNMFHGASGFNQPIGNWNVSAVTNMSTMFYTARNFNQDIGTWNVSSVTNMSNMFGGAMNFDQNIGNWNVSNVTNFGGMFNYSAFTNGGSPDIQNWQIKTNSPVDMSNLFVGTPFNQNISSWNVSAVTTMLQMFSYAKFNQDISNWNTAAVTNMTGMFSNNKDFNQPIGNWNVAAVTNMSSMFTGATNFNQDIGNWNVSNVSNFSNFMSGKTSTTFSASNLDAIYNGWSSRPVKTPITITFGTAKYTSASSAGRALLTSSPNNWVITDGGI</sequence>
<dbReference type="InterPro" id="IPR011889">
    <property type="entry name" value="Liste_lipo_26"/>
</dbReference>
<comment type="caution">
    <text evidence="2">The sequence shown here is derived from an EMBL/GenBank/DDBJ whole genome shotgun (WGS) entry which is preliminary data.</text>
</comment>
<gene>
    <name evidence="2" type="ORF">NU08_4296</name>
</gene>
<dbReference type="InterPro" id="IPR005046">
    <property type="entry name" value="DUF285"/>
</dbReference>
<evidence type="ECO:0000313" key="3">
    <source>
        <dbReference type="Proteomes" id="UP000290433"/>
    </source>
</evidence>
<proteinExistence type="predicted"/>
<protein>
    <submittedName>
        <fullName evidence="2">Surface protein 26-residue repeat-containing protein</fullName>
    </submittedName>
</protein>
<accession>A0A444VSS2</accession>
<dbReference type="InterPro" id="IPR013783">
    <property type="entry name" value="Ig-like_fold"/>
</dbReference>
<dbReference type="Pfam" id="PF03382">
    <property type="entry name" value="DUF285"/>
    <property type="match status" value="3"/>
</dbReference>
<feature type="domain" description="PKD" evidence="1">
    <location>
        <begin position="48"/>
        <end position="85"/>
    </location>
</feature>
<reference evidence="2 3" key="1">
    <citation type="submission" date="2014-12" db="EMBL/GenBank/DDBJ databases">
        <title>Genome sequence of Flavobacterium anhuiense RCM74.</title>
        <authorList>
            <person name="Kim J.F."/>
            <person name="Song J.Y."/>
            <person name="Kwak M.-J."/>
            <person name="Lee S.-W."/>
        </authorList>
    </citation>
    <scope>NUCLEOTIDE SEQUENCE [LARGE SCALE GENOMIC DNA]</scope>
    <source>
        <strain evidence="2 3">RCM74</strain>
    </source>
</reference>
<dbReference type="RefSeq" id="WP_129748942.1">
    <property type="nucleotide sequence ID" value="NZ_JUIV01000025.1"/>
</dbReference>
<organism evidence="2 3">
    <name type="scientific">Flavobacterium anhuiense</name>
    <dbReference type="NCBI Taxonomy" id="459526"/>
    <lineage>
        <taxon>Bacteria</taxon>
        <taxon>Pseudomonadati</taxon>
        <taxon>Bacteroidota</taxon>
        <taxon>Flavobacteriia</taxon>
        <taxon>Flavobacteriales</taxon>
        <taxon>Flavobacteriaceae</taxon>
        <taxon>Flavobacterium</taxon>
    </lineage>
</organism>
<dbReference type="Gene3D" id="2.60.40.10">
    <property type="entry name" value="Immunoglobulins"/>
    <property type="match status" value="1"/>
</dbReference>
<evidence type="ECO:0000259" key="1">
    <source>
        <dbReference type="PROSITE" id="PS50093"/>
    </source>
</evidence>
<dbReference type="EMBL" id="JUIV01000025">
    <property type="protein sequence ID" value="RYJ36688.1"/>
    <property type="molecule type" value="Genomic_DNA"/>
</dbReference>
<name>A0A444VSS2_9FLAO</name>
<dbReference type="PROSITE" id="PS50093">
    <property type="entry name" value="PKD"/>
    <property type="match status" value="1"/>
</dbReference>
<dbReference type="InterPro" id="IPR000601">
    <property type="entry name" value="PKD_dom"/>
</dbReference>
<dbReference type="AlphaFoldDB" id="A0A444VSS2"/>
<dbReference type="OrthoDB" id="9813840at2"/>
<evidence type="ECO:0000313" key="2">
    <source>
        <dbReference type="EMBL" id="RYJ36688.1"/>
    </source>
</evidence>
<dbReference type="InterPro" id="IPR035986">
    <property type="entry name" value="PKD_dom_sf"/>
</dbReference>
<dbReference type="Proteomes" id="UP000290433">
    <property type="component" value="Unassembled WGS sequence"/>
</dbReference>